<keyword evidence="1" id="KW-0472">Membrane</keyword>
<reference evidence="2" key="1">
    <citation type="submission" date="2022-08" db="EMBL/GenBank/DDBJ databases">
        <authorList>
            <person name="Gutierrez-Valencia J."/>
        </authorList>
    </citation>
    <scope>NUCLEOTIDE SEQUENCE</scope>
</reference>
<gene>
    <name evidence="2" type="ORF">LITE_LOCUS32397</name>
</gene>
<feature type="transmembrane region" description="Helical" evidence="1">
    <location>
        <begin position="95"/>
        <end position="112"/>
    </location>
</feature>
<evidence type="ECO:0000313" key="2">
    <source>
        <dbReference type="EMBL" id="CAI0455583.1"/>
    </source>
</evidence>
<accession>A0AAV0NAH8</accession>
<feature type="transmembrane region" description="Helical" evidence="1">
    <location>
        <begin position="12"/>
        <end position="36"/>
    </location>
</feature>
<keyword evidence="1" id="KW-1133">Transmembrane helix</keyword>
<name>A0AAV0NAH8_9ROSI</name>
<organism evidence="2 3">
    <name type="scientific">Linum tenue</name>
    <dbReference type="NCBI Taxonomy" id="586396"/>
    <lineage>
        <taxon>Eukaryota</taxon>
        <taxon>Viridiplantae</taxon>
        <taxon>Streptophyta</taxon>
        <taxon>Embryophyta</taxon>
        <taxon>Tracheophyta</taxon>
        <taxon>Spermatophyta</taxon>
        <taxon>Magnoliopsida</taxon>
        <taxon>eudicotyledons</taxon>
        <taxon>Gunneridae</taxon>
        <taxon>Pentapetalae</taxon>
        <taxon>rosids</taxon>
        <taxon>fabids</taxon>
        <taxon>Malpighiales</taxon>
        <taxon>Linaceae</taxon>
        <taxon>Linum</taxon>
    </lineage>
</organism>
<protein>
    <recommendedName>
        <fullName evidence="4">NADH dehydrogenase subunit 6</fullName>
    </recommendedName>
</protein>
<dbReference type="EMBL" id="CAMGYJ010000008">
    <property type="protein sequence ID" value="CAI0455583.1"/>
    <property type="molecule type" value="Genomic_DNA"/>
</dbReference>
<dbReference type="AlphaFoldDB" id="A0AAV0NAH8"/>
<feature type="transmembrane region" description="Helical" evidence="1">
    <location>
        <begin position="133"/>
        <end position="153"/>
    </location>
</feature>
<evidence type="ECO:0000256" key="1">
    <source>
        <dbReference type="SAM" id="Phobius"/>
    </source>
</evidence>
<feature type="transmembrane region" description="Helical" evidence="1">
    <location>
        <begin position="42"/>
        <end position="62"/>
    </location>
</feature>
<keyword evidence="1" id="KW-0812">Transmembrane</keyword>
<feature type="transmembrane region" description="Helical" evidence="1">
    <location>
        <begin position="69"/>
        <end position="89"/>
    </location>
</feature>
<proteinExistence type="predicted"/>
<keyword evidence="3" id="KW-1185">Reference proteome</keyword>
<dbReference type="Proteomes" id="UP001154282">
    <property type="component" value="Unassembled WGS sequence"/>
</dbReference>
<evidence type="ECO:0008006" key="4">
    <source>
        <dbReference type="Google" id="ProtNLM"/>
    </source>
</evidence>
<evidence type="ECO:0000313" key="3">
    <source>
        <dbReference type="Proteomes" id="UP001154282"/>
    </source>
</evidence>
<sequence length="215" mass="24717">MSNILDYHVVVDIMFLVVVILICILFMMVVFMDIILDLLNCILFMMVAIILICILFMIVVFMDVILDRLICILFMMVVVILICILFMMVVFIDVILDRLICILFMMAVYINIRKHQLCLLNLLYRLNFLVPCIRVRIVLVQPPCVLILLYTLITRVQNPFMVLCLTSVGGASLPPDLASDAHLHYVTDHPSVAELAYVTDGSHQDHHLSRHAHHH</sequence>
<comment type="caution">
    <text evidence="2">The sequence shown here is derived from an EMBL/GenBank/DDBJ whole genome shotgun (WGS) entry which is preliminary data.</text>
</comment>